<accession>A0A7W6D583</accession>
<gene>
    <name evidence="2" type="ORF">GGQ64_001321</name>
</gene>
<name>A0A7W6D583_9HYPH</name>
<organism evidence="2 3">
    <name type="scientific">Mycoplana azooxidifex</name>
    <dbReference type="NCBI Taxonomy" id="1636188"/>
    <lineage>
        <taxon>Bacteria</taxon>
        <taxon>Pseudomonadati</taxon>
        <taxon>Pseudomonadota</taxon>
        <taxon>Alphaproteobacteria</taxon>
        <taxon>Hyphomicrobiales</taxon>
        <taxon>Rhizobiaceae</taxon>
        <taxon>Mycoplana</taxon>
    </lineage>
</organism>
<reference evidence="2 3" key="1">
    <citation type="submission" date="2020-08" db="EMBL/GenBank/DDBJ databases">
        <title>Genomic Encyclopedia of Type Strains, Phase IV (KMG-IV): sequencing the most valuable type-strain genomes for metagenomic binning, comparative biology and taxonomic classification.</title>
        <authorList>
            <person name="Goeker M."/>
        </authorList>
    </citation>
    <scope>NUCLEOTIDE SEQUENCE [LARGE SCALE GENOMIC DNA]</scope>
    <source>
        <strain evidence="2 3">DSM 100211</strain>
    </source>
</reference>
<keyword evidence="3" id="KW-1185">Reference proteome</keyword>
<dbReference type="EMBL" id="JACIEE010000002">
    <property type="protein sequence ID" value="MBB3976134.1"/>
    <property type="molecule type" value="Genomic_DNA"/>
</dbReference>
<dbReference type="InterPro" id="IPR014960">
    <property type="entry name" value="DUF1828"/>
</dbReference>
<evidence type="ECO:0000313" key="3">
    <source>
        <dbReference type="Proteomes" id="UP000574761"/>
    </source>
</evidence>
<dbReference type="AlphaFoldDB" id="A0A7W6D583"/>
<evidence type="ECO:0000313" key="2">
    <source>
        <dbReference type="EMBL" id="MBB3976134.1"/>
    </source>
</evidence>
<evidence type="ECO:0000259" key="1">
    <source>
        <dbReference type="Pfam" id="PF08861"/>
    </source>
</evidence>
<sequence>MKADLCRAFCDDITVTEVPAGLAVGTVFRRDDGDRISFYVLQADDGRYRLEDDGATIPLLEGAGVDFETETRRRALDSLLAGVDAYFDAEEATIKTNPFPVYEVASRALSFVSVMIRMNDFLLLTQEKVISTFREDAAEAIRMEVGNRAQIREGEAINARLSEVKPDMIVEAEDRPPVAIFFGNSPGRVHDAIFLHQTAAYEVKQDISVIALLEQDNSVPVELRRRATNRLTTVPVFRQDEDAAVARIVREAIGNR</sequence>
<dbReference type="Proteomes" id="UP000574761">
    <property type="component" value="Unassembled WGS sequence"/>
</dbReference>
<protein>
    <recommendedName>
        <fullName evidence="1">DUF1828 domain-containing protein</fullName>
    </recommendedName>
</protein>
<proteinExistence type="predicted"/>
<comment type="caution">
    <text evidence="2">The sequence shown here is derived from an EMBL/GenBank/DDBJ whole genome shotgun (WGS) entry which is preliminary data.</text>
</comment>
<dbReference type="Pfam" id="PF08861">
    <property type="entry name" value="DUF1828"/>
    <property type="match status" value="1"/>
</dbReference>
<dbReference type="RefSeq" id="WP_183800772.1">
    <property type="nucleotide sequence ID" value="NZ_JACIEE010000002.1"/>
</dbReference>
<feature type="domain" description="DUF1828" evidence="1">
    <location>
        <begin position="26"/>
        <end position="116"/>
    </location>
</feature>